<reference evidence="2" key="1">
    <citation type="journal article" date="2020" name="bioRxiv">
        <title>A rank-normalized archaeal taxonomy based on genome phylogeny resolves widespread incomplete and uneven classifications.</title>
        <authorList>
            <person name="Rinke C."/>
            <person name="Chuvochina M."/>
            <person name="Mussig A.J."/>
            <person name="Chaumeil P.-A."/>
            <person name="Waite D.W."/>
            <person name="Whitman W.B."/>
            <person name="Parks D.H."/>
            <person name="Hugenholtz P."/>
        </authorList>
    </citation>
    <scope>NUCLEOTIDE SEQUENCE</scope>
    <source>
        <strain evidence="2">UBA8834</strain>
    </source>
</reference>
<accession>A0A832WH85</accession>
<dbReference type="Proteomes" id="UP000617544">
    <property type="component" value="Unassembled WGS sequence"/>
</dbReference>
<feature type="transmembrane region" description="Helical" evidence="1">
    <location>
        <begin position="90"/>
        <end position="114"/>
    </location>
</feature>
<protein>
    <submittedName>
        <fullName evidence="2">Uncharacterized protein</fullName>
    </submittedName>
</protein>
<evidence type="ECO:0000256" key="1">
    <source>
        <dbReference type="SAM" id="Phobius"/>
    </source>
</evidence>
<feature type="transmembrane region" description="Helical" evidence="1">
    <location>
        <begin position="61"/>
        <end position="78"/>
    </location>
</feature>
<proteinExistence type="predicted"/>
<comment type="caution">
    <text evidence="2">The sequence shown here is derived from an EMBL/GenBank/DDBJ whole genome shotgun (WGS) entry which is preliminary data.</text>
</comment>
<gene>
    <name evidence="2" type="ORF">HA331_03895</name>
</gene>
<feature type="transmembrane region" description="Helical" evidence="1">
    <location>
        <begin position="134"/>
        <end position="157"/>
    </location>
</feature>
<evidence type="ECO:0000313" key="2">
    <source>
        <dbReference type="EMBL" id="HII60890.1"/>
    </source>
</evidence>
<keyword evidence="1" id="KW-0472">Membrane</keyword>
<name>A0A832WH85_PYRHR</name>
<organism evidence="2 3">
    <name type="scientific">Pyrococcus horikoshii</name>
    <dbReference type="NCBI Taxonomy" id="53953"/>
    <lineage>
        <taxon>Archaea</taxon>
        <taxon>Methanobacteriati</taxon>
        <taxon>Methanobacteriota</taxon>
        <taxon>Thermococci</taxon>
        <taxon>Thermococcales</taxon>
        <taxon>Thermococcaceae</taxon>
        <taxon>Pyrococcus</taxon>
    </lineage>
</organism>
<keyword evidence="1" id="KW-0812">Transmembrane</keyword>
<dbReference type="AlphaFoldDB" id="A0A832WH85"/>
<feature type="transmembrane region" description="Helical" evidence="1">
    <location>
        <begin position="184"/>
        <end position="202"/>
    </location>
</feature>
<dbReference type="EMBL" id="DUJN01000004">
    <property type="protein sequence ID" value="HII60890.1"/>
    <property type="molecule type" value="Genomic_DNA"/>
</dbReference>
<dbReference type="RefSeq" id="WP_010884640.1">
    <property type="nucleotide sequence ID" value="NZ_DUJN01000004.1"/>
</dbReference>
<dbReference type="OMA" id="YRWKELV"/>
<evidence type="ECO:0000313" key="3">
    <source>
        <dbReference type="Proteomes" id="UP000617544"/>
    </source>
</evidence>
<sequence length="290" mass="32756">MTEKVYIGDVKTLLFIGTLLVILSMLPGIGNLLSLIGWLIYMYGLYRWKELVDERPFKLGFAIFMLSLFQVIFVLALLGSERIALGITSFSKLIFTYFILSYPFVAMALVLKRLMLEYFHEVSGEENFLKAREILLYALFLYPVIIGGIIGIVALVYELIGYKNMPEAVTPHPGKEITLKGREFATLVGSLLITLILLYAIIPKYDFKVEKNNVRFYGKLSGEFVDGIIVYEKPCPGVCIRDVIVDNESIYEGPLEKVNGKQVVRVSIPRKVKEIKVILVGEGEVILELP</sequence>
<keyword evidence="1" id="KW-1133">Transmembrane helix</keyword>
<dbReference type="GeneID" id="1444427"/>
<feature type="transmembrane region" description="Helical" evidence="1">
    <location>
        <begin position="12"/>
        <end position="41"/>
    </location>
</feature>